<proteinExistence type="predicted"/>
<dbReference type="AlphaFoldDB" id="A0A149QU10"/>
<dbReference type="RefSeq" id="WP_062496347.1">
    <property type="nucleotide sequence ID" value="NZ_LHZB01000114.1"/>
</dbReference>
<dbReference type="Pfam" id="PF05962">
    <property type="entry name" value="HutD"/>
    <property type="match status" value="1"/>
</dbReference>
<comment type="caution">
    <text evidence="1">The sequence shown here is derived from an EMBL/GenBank/DDBJ whole genome shotgun (WGS) entry which is preliminary data.</text>
</comment>
<dbReference type="PATRIC" id="fig|442.7.peg.1509"/>
<dbReference type="PANTHER" id="PTHR37943:SF1">
    <property type="entry name" value="PROTEIN VES"/>
    <property type="match status" value="1"/>
</dbReference>
<name>A0A149QU10_9PROT</name>
<dbReference type="Gene3D" id="2.60.120.10">
    <property type="entry name" value="Jelly Rolls"/>
    <property type="match status" value="1"/>
</dbReference>
<organism evidence="1 2">
    <name type="scientific">Gluconobacter potus</name>
    <dbReference type="NCBI Taxonomy" id="2724927"/>
    <lineage>
        <taxon>Bacteria</taxon>
        <taxon>Pseudomonadati</taxon>
        <taxon>Pseudomonadota</taxon>
        <taxon>Alphaproteobacteria</taxon>
        <taxon>Acetobacterales</taxon>
        <taxon>Acetobacteraceae</taxon>
        <taxon>Gluconobacter</taxon>
    </lineage>
</organism>
<dbReference type="PANTHER" id="PTHR37943">
    <property type="entry name" value="PROTEIN VES"/>
    <property type="match status" value="1"/>
</dbReference>
<dbReference type="SUPFAM" id="SSF51182">
    <property type="entry name" value="RmlC-like cupins"/>
    <property type="match status" value="1"/>
</dbReference>
<evidence type="ECO:0008006" key="3">
    <source>
        <dbReference type="Google" id="ProtNLM"/>
    </source>
</evidence>
<evidence type="ECO:0000313" key="2">
    <source>
        <dbReference type="Proteomes" id="UP000075573"/>
    </source>
</evidence>
<dbReference type="InterPro" id="IPR010282">
    <property type="entry name" value="Uncharacterised_HutD/Ves"/>
</dbReference>
<protein>
    <recommendedName>
        <fullName evidence="3">HutD family protein</fullName>
    </recommendedName>
</protein>
<evidence type="ECO:0000313" key="1">
    <source>
        <dbReference type="EMBL" id="KXV00818.1"/>
    </source>
</evidence>
<accession>A0A149QU10</accession>
<gene>
    <name evidence="1" type="ORF">AD929_09555</name>
</gene>
<reference evidence="1 2" key="1">
    <citation type="submission" date="2015-06" db="EMBL/GenBank/DDBJ databases">
        <title>Improved classification and identification of acetic acid bacteria using matrix-assisted laser desorption/ionization time-of-flight mass spectrometry; Gluconobacter nephelii and Gluconobacter uchimurae are later heterotypic synonyms of Gluconobacter japonicus and Gluconobacter oxydans, respectively.</title>
        <authorList>
            <person name="Li L."/>
            <person name="Cleenwerck I."/>
            <person name="De Vuyst L."/>
            <person name="Vandamme P."/>
        </authorList>
    </citation>
    <scope>NUCLEOTIDE SEQUENCE [LARGE SCALE GENOMIC DNA]</scope>
    <source>
        <strain evidence="1 2">LMG 1764</strain>
    </source>
</reference>
<dbReference type="Proteomes" id="UP000075573">
    <property type="component" value="Unassembled WGS sequence"/>
</dbReference>
<sequence>MSIRHIRLHTLPASPWKNGVGTTRLLTEQPEWRLSVASITQPARFSSFAGLFRQMGLLTGNGVRLFPVSGAPPLLLDQPGGVIRFSGDLPLTGAPLNGPVDVLNLMRPDGRTGPDLTAITPENLPSDALLGFIAVKGHWDVMAGEQHYTLAPEDILLSEIPFELTVLKAGQIAYAVT</sequence>
<dbReference type="InterPro" id="IPR014710">
    <property type="entry name" value="RmlC-like_jellyroll"/>
</dbReference>
<dbReference type="EMBL" id="LHZB01000114">
    <property type="protein sequence ID" value="KXV00818.1"/>
    <property type="molecule type" value="Genomic_DNA"/>
</dbReference>
<dbReference type="InterPro" id="IPR011051">
    <property type="entry name" value="RmlC_Cupin_sf"/>
</dbReference>